<accession>Q8B3V2</accession>
<keyword evidence="3" id="KW-1185">Reference proteome</keyword>
<dbReference type="Proteomes" id="UP000242182">
    <property type="component" value="Segment"/>
</dbReference>
<dbReference type="InterPro" id="IPR008650">
    <property type="entry name" value="Helicase-primas_cplx_Herpesvir"/>
</dbReference>
<keyword evidence="2" id="KW-0547">Nucleotide-binding</keyword>
<keyword evidence="2" id="KW-0378">Hydrolase</keyword>
<dbReference type="Pfam" id="PF05774">
    <property type="entry name" value="Herpes_heli_pri"/>
    <property type="match status" value="1"/>
</dbReference>
<dbReference type="GeneID" id="37616236"/>
<dbReference type="GO" id="GO:0004386">
    <property type="term" value="F:helicase activity"/>
    <property type="evidence" value="ECO:0007669"/>
    <property type="project" value="UniProtKB-KW"/>
</dbReference>
<dbReference type="EMBL" id="AY170317">
    <property type="protein sequence ID" value="AAO12382.1"/>
    <property type="molecule type" value="Genomic_DNA"/>
</dbReference>
<feature type="domain" description="Herpesvirus helicase-primase complex component" evidence="1">
    <location>
        <begin position="38"/>
        <end position="144"/>
    </location>
</feature>
<dbReference type="KEGG" id="vg:37616236"/>
<dbReference type="RefSeq" id="YP_009505414.1">
    <property type="nucleotide sequence ID" value="NC_038265.1"/>
</dbReference>
<proteinExistence type="predicted"/>
<dbReference type="OrthoDB" id="10682at10239"/>
<sequence length="162" mass="18710">MDINVECNLASVSICFIWRHLLWLGSNCSSSISQNSNWINTLQVLLNLHCSKYSPEDILHTILEIMWTAKAHTNFWLLPQSFATPEQPAPPLPIDCLGPKNTYIFTKAGCCIWSADWALPANISYTKYVDSLLEFYNILQIEPNETYHQRVLDHLQQVFYLF</sequence>
<evidence type="ECO:0000259" key="1">
    <source>
        <dbReference type="Pfam" id="PF05774"/>
    </source>
</evidence>
<protein>
    <submittedName>
        <fullName evidence="2">Helicase-primase complex component</fullName>
    </submittedName>
</protein>
<organism evidence="2 3">
    <name type="scientific">Suid gammaherpesvirus 4</name>
    <dbReference type="NCBI Taxonomy" id="1960250"/>
    <lineage>
        <taxon>Viruses</taxon>
        <taxon>Duplodnaviria</taxon>
        <taxon>Heunggongvirae</taxon>
        <taxon>Peploviricota</taxon>
        <taxon>Herviviricetes</taxon>
        <taxon>Herpesvirales</taxon>
        <taxon>Orthoherpesviridae</taxon>
        <taxon>Gammaherpesvirinae</taxon>
        <taxon>Macavirus</taxon>
        <taxon>Macavirus suidgamma4</taxon>
    </lineage>
</organism>
<reference evidence="2 3" key="1">
    <citation type="journal article" date="2003" name="Virology">
        <title>A novel porcine gammaherpesvirus.</title>
        <authorList>
            <person name="Chmielewicz B."/>
            <person name="Goltz M."/>
            <person name="Franz T."/>
            <person name="Bauer C."/>
            <person name="Brema S."/>
            <person name="Ellerbrok H."/>
            <person name="Beckmann S."/>
            <person name="Rziha H.J."/>
            <person name="Lahrmann K.H."/>
            <person name="Romero C."/>
            <person name="Ehlers B."/>
        </authorList>
    </citation>
    <scope>NUCLEOTIDE SEQUENCE [LARGE SCALE GENOMIC DNA]</scope>
    <source>
        <strain evidence="2">568</strain>
    </source>
</reference>
<keyword evidence="2" id="KW-0347">Helicase</keyword>
<evidence type="ECO:0000313" key="2">
    <source>
        <dbReference type="EMBL" id="AAO12382.1"/>
    </source>
</evidence>
<name>Q8B3V2_9GAMA</name>
<evidence type="ECO:0000313" key="3">
    <source>
        <dbReference type="Proteomes" id="UP000242182"/>
    </source>
</evidence>
<keyword evidence="2" id="KW-0067">ATP-binding</keyword>